<dbReference type="PANTHER" id="PTHR43160:SF3">
    <property type="entry name" value="ACONITATE HYDRATASE, MITOCHONDRIAL"/>
    <property type="match status" value="1"/>
</dbReference>
<dbReference type="NCBIfam" id="NF005558">
    <property type="entry name" value="PRK07229.1"/>
    <property type="match status" value="1"/>
</dbReference>
<evidence type="ECO:0000259" key="5">
    <source>
        <dbReference type="Pfam" id="PF00694"/>
    </source>
</evidence>
<evidence type="ECO:0000259" key="4">
    <source>
        <dbReference type="Pfam" id="PF00330"/>
    </source>
</evidence>
<dbReference type="EC" id="4.2.1.3" evidence="6"/>
<reference evidence="6" key="1">
    <citation type="submission" date="2022-02" db="EMBL/GenBank/DDBJ databases">
        <title>Coral-associated bacteria.</title>
        <authorList>
            <person name="Tang K."/>
            <person name="Wang X."/>
        </authorList>
    </citation>
    <scope>NUCLEOTIDE SEQUENCE</scope>
    <source>
        <strain evidence="6">SCSIO 43006</strain>
    </source>
</reference>
<keyword evidence="3" id="KW-0411">Iron-sulfur</keyword>
<dbReference type="Pfam" id="PF00694">
    <property type="entry name" value="Aconitase_C"/>
    <property type="match status" value="1"/>
</dbReference>
<dbReference type="RefSeq" id="WP_252085308.1">
    <property type="nucleotide sequence ID" value="NZ_CP092418.1"/>
</dbReference>
<dbReference type="Proteomes" id="UP001055658">
    <property type="component" value="Chromosome"/>
</dbReference>
<dbReference type="PANTHER" id="PTHR43160">
    <property type="entry name" value="ACONITATE HYDRATASE B"/>
    <property type="match status" value="1"/>
</dbReference>
<name>A0ABY4VG27_9GAMM</name>
<proteinExistence type="predicted"/>
<evidence type="ECO:0000313" key="7">
    <source>
        <dbReference type="Proteomes" id="UP001055658"/>
    </source>
</evidence>
<dbReference type="InterPro" id="IPR000573">
    <property type="entry name" value="AconitaseA/IPMdHydase_ssu_swvl"/>
</dbReference>
<keyword evidence="7" id="KW-1185">Reference proteome</keyword>
<feature type="domain" description="Aconitase A/isopropylmalate dehydratase small subunit swivel" evidence="5">
    <location>
        <begin position="514"/>
        <end position="577"/>
    </location>
</feature>
<dbReference type="SUPFAM" id="SSF53732">
    <property type="entry name" value="Aconitase iron-sulfur domain"/>
    <property type="match status" value="1"/>
</dbReference>
<dbReference type="Gene3D" id="3.30.499.10">
    <property type="entry name" value="Aconitase, domain 3"/>
    <property type="match status" value="2"/>
</dbReference>
<keyword evidence="1" id="KW-0479">Metal-binding</keyword>
<dbReference type="Gene3D" id="3.20.19.10">
    <property type="entry name" value="Aconitase, domain 4"/>
    <property type="match status" value="1"/>
</dbReference>
<dbReference type="EMBL" id="CP092418">
    <property type="protein sequence ID" value="USD22955.1"/>
    <property type="molecule type" value="Genomic_DNA"/>
</dbReference>
<dbReference type="InterPro" id="IPR036008">
    <property type="entry name" value="Aconitase_4Fe-4S_dom"/>
</dbReference>
<dbReference type="InterPro" id="IPR015931">
    <property type="entry name" value="Acnase/IPM_dHydase_lsu_aba_1/3"/>
</dbReference>
<dbReference type="InterPro" id="IPR015928">
    <property type="entry name" value="Aconitase/3IPM_dehydase_swvl"/>
</dbReference>
<dbReference type="InterPro" id="IPR001030">
    <property type="entry name" value="Acoase/IPM_deHydtase_lsu_aba"/>
</dbReference>
<sequence>MSRLNLAEKLIESHLISGKMVPGEVLQLKIDQVLSEDATGTLVMLELEALGARSVKAELCAQYVDHNLLKADHRNGDDHVFLESACRKFGLWYSRPGNGISHPVHMSCFGIPGKTMLGADSHTCAAGSLSMLAMGAGGIEIALAMIGCPLTLVMPKVLGVYLEGNLQSWVSAKDIILELLRRYTASGCWNKIVEYHGPGLKNLTAMDRHVIANMGHEMGAITSVFPADDQVRFFLRQQSREEDFTELSADEGATYDEEAFINLSELEPMIACPSRPDKVVKVKEVSGRPVSQSYIGSSANPGLRDFSIPALIVSGRHVPDNMSFDINPSSRQVLHGLIQSGDLERLIGAGASLHDTGCGGCIGMGQAPASGHNSLRTVPRNFPGRSGTKEDQVYLCSPETATVSALTGKITDPREMEMDYPVYEEPETLLDMRPLMGAPQEIPVKVELKKGPNIKKLPVMEKMLSVIDGPVILKVEDNVTTDDIIPAGAEVLPMWSNIPELSRHTFSRIDNSFYERAREIEEDLFLVAGHNLGYGSGREHAAITLRYLGVRCVIAKSVTLPYRKNLIDHGVLILTMGNESDYQFFGEGDRLQFFDLASLTGDNTYLELKNLSRNKTIWLRNDLSDREVEVIKFGGRINYIKGVSGG</sequence>
<dbReference type="GO" id="GO:0003994">
    <property type="term" value="F:aconitate hydratase activity"/>
    <property type="evidence" value="ECO:0007669"/>
    <property type="project" value="UniProtKB-EC"/>
</dbReference>
<keyword evidence="2" id="KW-0408">Iron</keyword>
<evidence type="ECO:0000256" key="2">
    <source>
        <dbReference type="ARBA" id="ARBA00023004"/>
    </source>
</evidence>
<organism evidence="6 7">
    <name type="scientific">Microbulbifer variabilis</name>
    <dbReference type="NCBI Taxonomy" id="266805"/>
    <lineage>
        <taxon>Bacteria</taxon>
        <taxon>Pseudomonadati</taxon>
        <taxon>Pseudomonadota</taxon>
        <taxon>Gammaproteobacteria</taxon>
        <taxon>Cellvibrionales</taxon>
        <taxon>Microbulbiferaceae</taxon>
        <taxon>Microbulbifer</taxon>
    </lineage>
</organism>
<gene>
    <name evidence="6" type="ORF">MJO52_07410</name>
</gene>
<dbReference type="SUPFAM" id="SSF52016">
    <property type="entry name" value="LeuD/IlvD-like"/>
    <property type="match status" value="1"/>
</dbReference>
<dbReference type="PRINTS" id="PR00415">
    <property type="entry name" value="ACONITASE"/>
</dbReference>
<protein>
    <submittedName>
        <fullName evidence="6">Aconitate hydratase</fullName>
        <ecNumber evidence="6">4.2.1.3</ecNumber>
    </submittedName>
</protein>
<evidence type="ECO:0000256" key="1">
    <source>
        <dbReference type="ARBA" id="ARBA00022723"/>
    </source>
</evidence>
<dbReference type="InterPro" id="IPR050926">
    <property type="entry name" value="Aconitase/IPM_isomerase"/>
</dbReference>
<keyword evidence="6" id="KW-0456">Lyase</keyword>
<feature type="domain" description="Aconitase/3-isopropylmalate dehydratase large subunit alpha/beta/alpha" evidence="4">
    <location>
        <begin position="9"/>
        <end position="408"/>
    </location>
</feature>
<accession>A0ABY4VG27</accession>
<evidence type="ECO:0000256" key="3">
    <source>
        <dbReference type="ARBA" id="ARBA00023014"/>
    </source>
</evidence>
<evidence type="ECO:0000313" key="6">
    <source>
        <dbReference type="EMBL" id="USD22955.1"/>
    </source>
</evidence>
<dbReference type="Pfam" id="PF00330">
    <property type="entry name" value="Aconitase"/>
    <property type="match status" value="1"/>
</dbReference>